<evidence type="ECO:0000256" key="4">
    <source>
        <dbReference type="ARBA" id="ARBA00022777"/>
    </source>
</evidence>
<evidence type="ECO:0000256" key="5">
    <source>
        <dbReference type="ARBA" id="ARBA00022840"/>
    </source>
</evidence>
<dbReference type="Proteomes" id="UP001457282">
    <property type="component" value="Unassembled WGS sequence"/>
</dbReference>
<feature type="domain" description="Serine-threonine/tyrosine-protein kinase catalytic" evidence="6">
    <location>
        <begin position="32"/>
        <end position="56"/>
    </location>
</feature>
<evidence type="ECO:0000259" key="6">
    <source>
        <dbReference type="Pfam" id="PF07714"/>
    </source>
</evidence>
<proteinExistence type="predicted"/>
<dbReference type="GO" id="GO:0005524">
    <property type="term" value="F:ATP binding"/>
    <property type="evidence" value="ECO:0007669"/>
    <property type="project" value="UniProtKB-KW"/>
</dbReference>
<dbReference type="InterPro" id="IPR011009">
    <property type="entry name" value="Kinase-like_dom_sf"/>
</dbReference>
<organism evidence="7 8">
    <name type="scientific">Rubus argutus</name>
    <name type="common">Southern blackberry</name>
    <dbReference type="NCBI Taxonomy" id="59490"/>
    <lineage>
        <taxon>Eukaryota</taxon>
        <taxon>Viridiplantae</taxon>
        <taxon>Streptophyta</taxon>
        <taxon>Embryophyta</taxon>
        <taxon>Tracheophyta</taxon>
        <taxon>Spermatophyta</taxon>
        <taxon>Magnoliopsida</taxon>
        <taxon>eudicotyledons</taxon>
        <taxon>Gunneridae</taxon>
        <taxon>Pentapetalae</taxon>
        <taxon>rosids</taxon>
        <taxon>fabids</taxon>
        <taxon>Rosales</taxon>
        <taxon>Rosaceae</taxon>
        <taxon>Rosoideae</taxon>
        <taxon>Rosoideae incertae sedis</taxon>
        <taxon>Rubus</taxon>
    </lineage>
</organism>
<evidence type="ECO:0000256" key="1">
    <source>
        <dbReference type="ARBA" id="ARBA00022527"/>
    </source>
</evidence>
<gene>
    <name evidence="7" type="ORF">M0R45_005136</name>
</gene>
<reference evidence="7 8" key="1">
    <citation type="journal article" date="2023" name="G3 (Bethesda)">
        <title>A chromosome-length genome assembly and annotation of blackberry (Rubus argutus, cv. 'Hillquist').</title>
        <authorList>
            <person name="Bruna T."/>
            <person name="Aryal R."/>
            <person name="Dudchenko O."/>
            <person name="Sargent D.J."/>
            <person name="Mead D."/>
            <person name="Buti M."/>
            <person name="Cavallini A."/>
            <person name="Hytonen T."/>
            <person name="Andres J."/>
            <person name="Pham M."/>
            <person name="Weisz D."/>
            <person name="Mascagni F."/>
            <person name="Usai G."/>
            <person name="Natali L."/>
            <person name="Bassil N."/>
            <person name="Fernandez G.E."/>
            <person name="Lomsadze A."/>
            <person name="Armour M."/>
            <person name="Olukolu B."/>
            <person name="Poorten T."/>
            <person name="Britton C."/>
            <person name="Davik J."/>
            <person name="Ashrafi H."/>
            <person name="Aiden E.L."/>
            <person name="Borodovsky M."/>
            <person name="Worthington M."/>
        </authorList>
    </citation>
    <scope>NUCLEOTIDE SEQUENCE [LARGE SCALE GENOMIC DNA]</scope>
    <source>
        <strain evidence="7">PI 553951</strain>
    </source>
</reference>
<keyword evidence="2" id="KW-0808">Transferase</keyword>
<evidence type="ECO:0000256" key="2">
    <source>
        <dbReference type="ARBA" id="ARBA00022679"/>
    </source>
</evidence>
<name>A0AAW1YLV0_RUBAR</name>
<evidence type="ECO:0000313" key="7">
    <source>
        <dbReference type="EMBL" id="KAK9949619.1"/>
    </source>
</evidence>
<keyword evidence="5" id="KW-0067">ATP-binding</keyword>
<sequence>MSLYLTQVLTTSYLIQSSVHNWIGITVTKSYGYMAPEYAMHGHFSVKSDVYSFGVFDFGDSKWTEKIVVSVVEKMWRIFQAMHGKLERRDNYKSNRSHIEEWFKN</sequence>
<keyword evidence="3" id="KW-0547">Nucleotide-binding</keyword>
<evidence type="ECO:0000313" key="8">
    <source>
        <dbReference type="Proteomes" id="UP001457282"/>
    </source>
</evidence>
<dbReference type="Gene3D" id="1.10.510.10">
    <property type="entry name" value="Transferase(Phosphotransferase) domain 1"/>
    <property type="match status" value="1"/>
</dbReference>
<evidence type="ECO:0000256" key="3">
    <source>
        <dbReference type="ARBA" id="ARBA00022741"/>
    </source>
</evidence>
<keyword evidence="4" id="KW-0418">Kinase</keyword>
<dbReference type="EMBL" id="JBEDUW010000001">
    <property type="protein sequence ID" value="KAK9949619.1"/>
    <property type="molecule type" value="Genomic_DNA"/>
</dbReference>
<keyword evidence="1" id="KW-0723">Serine/threonine-protein kinase</keyword>
<keyword evidence="8" id="KW-1185">Reference proteome</keyword>
<comment type="caution">
    <text evidence="7">The sequence shown here is derived from an EMBL/GenBank/DDBJ whole genome shotgun (WGS) entry which is preliminary data.</text>
</comment>
<accession>A0AAW1YLV0</accession>
<dbReference type="InterPro" id="IPR001245">
    <property type="entry name" value="Ser-Thr/Tyr_kinase_cat_dom"/>
</dbReference>
<dbReference type="SUPFAM" id="SSF56112">
    <property type="entry name" value="Protein kinase-like (PK-like)"/>
    <property type="match status" value="1"/>
</dbReference>
<dbReference type="PANTHER" id="PTHR27002">
    <property type="entry name" value="RECEPTOR-LIKE SERINE/THREONINE-PROTEIN KINASE SD1-8"/>
    <property type="match status" value="1"/>
</dbReference>
<dbReference type="GO" id="GO:0004674">
    <property type="term" value="F:protein serine/threonine kinase activity"/>
    <property type="evidence" value="ECO:0007669"/>
    <property type="project" value="UniProtKB-KW"/>
</dbReference>
<dbReference type="Pfam" id="PF07714">
    <property type="entry name" value="PK_Tyr_Ser-Thr"/>
    <property type="match status" value="1"/>
</dbReference>
<protein>
    <recommendedName>
        <fullName evidence="6">Serine-threonine/tyrosine-protein kinase catalytic domain-containing protein</fullName>
    </recommendedName>
</protein>
<dbReference type="AlphaFoldDB" id="A0AAW1YLV0"/>